<dbReference type="SUPFAM" id="SSF49384">
    <property type="entry name" value="Carbohydrate-binding domain"/>
    <property type="match status" value="1"/>
</dbReference>
<feature type="chain" id="PRO_5039032504" evidence="4">
    <location>
        <begin position="32"/>
        <end position="521"/>
    </location>
</feature>
<feature type="signal peptide" evidence="4">
    <location>
        <begin position="1"/>
        <end position="31"/>
    </location>
</feature>
<dbReference type="AlphaFoldDB" id="A0A2T0PX57"/>
<proteinExistence type="predicted"/>
<evidence type="ECO:0000256" key="2">
    <source>
        <dbReference type="ARBA" id="ARBA00023295"/>
    </source>
</evidence>
<reference evidence="6 7" key="1">
    <citation type="submission" date="2018-03" db="EMBL/GenBank/DDBJ databases">
        <title>Genomic Encyclopedia of Archaeal and Bacterial Type Strains, Phase II (KMG-II): from individual species to whole genera.</title>
        <authorList>
            <person name="Goeker M."/>
        </authorList>
    </citation>
    <scope>NUCLEOTIDE SEQUENCE [LARGE SCALE GENOMIC DNA]</scope>
    <source>
        <strain evidence="6 7">DSM 45601</strain>
    </source>
</reference>
<keyword evidence="2" id="KW-0326">Glycosidase</keyword>
<evidence type="ECO:0000259" key="5">
    <source>
        <dbReference type="PROSITE" id="PS51173"/>
    </source>
</evidence>
<dbReference type="PROSITE" id="PS51173">
    <property type="entry name" value="CBM2"/>
    <property type="match status" value="1"/>
</dbReference>
<keyword evidence="3" id="KW-0119">Carbohydrate metabolism</keyword>
<dbReference type="Pfam" id="PF00553">
    <property type="entry name" value="CBM_2"/>
    <property type="match status" value="1"/>
</dbReference>
<evidence type="ECO:0000256" key="1">
    <source>
        <dbReference type="ARBA" id="ARBA00022801"/>
    </source>
</evidence>
<keyword evidence="4" id="KW-0732">Signal</keyword>
<dbReference type="PANTHER" id="PTHR19328:SF75">
    <property type="entry name" value="ALDOSE SUGAR DEHYDROGENASE YLII"/>
    <property type="match status" value="1"/>
</dbReference>
<dbReference type="PROSITE" id="PS00561">
    <property type="entry name" value="CBM2_A"/>
    <property type="match status" value="1"/>
</dbReference>
<dbReference type="Gene3D" id="2.120.10.30">
    <property type="entry name" value="TolB, C-terminal domain"/>
    <property type="match status" value="1"/>
</dbReference>
<dbReference type="InterPro" id="IPR011041">
    <property type="entry name" value="Quinoprot_gluc/sorb_DH_b-prop"/>
</dbReference>
<dbReference type="GO" id="GO:0000272">
    <property type="term" value="P:polysaccharide catabolic process"/>
    <property type="evidence" value="ECO:0007669"/>
    <property type="project" value="UniProtKB-KW"/>
</dbReference>
<accession>A0A2T0PX57</accession>
<dbReference type="InterPro" id="IPR012291">
    <property type="entry name" value="CBM2_carb-bd_dom_sf"/>
</dbReference>
<dbReference type="OrthoDB" id="9770043at2"/>
<dbReference type="SMART" id="SM00637">
    <property type="entry name" value="CBD_II"/>
    <property type="match status" value="1"/>
</dbReference>
<dbReference type="Proteomes" id="UP000237846">
    <property type="component" value="Unassembled WGS sequence"/>
</dbReference>
<dbReference type="SUPFAM" id="SSF50952">
    <property type="entry name" value="Soluble quinoprotein glucose dehydrogenase"/>
    <property type="match status" value="1"/>
</dbReference>
<keyword evidence="3" id="KW-0624">Polysaccharide degradation</keyword>
<gene>
    <name evidence="6" type="ORF">CLV72_108123</name>
</gene>
<protein>
    <submittedName>
        <fullName evidence="6">Glucose/arabinose dehydrogenase</fullName>
    </submittedName>
</protein>
<dbReference type="InterPro" id="IPR012938">
    <property type="entry name" value="Glc/Sorbosone_DH"/>
</dbReference>
<name>A0A2T0PX57_9ACTN</name>
<evidence type="ECO:0000256" key="4">
    <source>
        <dbReference type="SAM" id="SignalP"/>
    </source>
</evidence>
<evidence type="ECO:0000256" key="3">
    <source>
        <dbReference type="ARBA" id="ARBA00023326"/>
    </source>
</evidence>
<dbReference type="InterPro" id="IPR001919">
    <property type="entry name" value="CBD2"/>
</dbReference>
<organism evidence="6 7">
    <name type="scientific">Allonocardiopsis opalescens</name>
    <dbReference type="NCBI Taxonomy" id="1144618"/>
    <lineage>
        <taxon>Bacteria</taxon>
        <taxon>Bacillati</taxon>
        <taxon>Actinomycetota</taxon>
        <taxon>Actinomycetes</taxon>
        <taxon>Streptosporangiales</taxon>
        <taxon>Allonocardiopsis</taxon>
    </lineage>
</organism>
<sequence>MSLSPVRRWAASVAAATALLGTLTLAGPALGAPAASSPPDGAAPAAAPVDEITIGAELLASGLRRPSAMAAPDDGSGRLFITQKAGSVVAYHPDTGVSAPLLNITDRVDESGNERGLIGIATPPDFASDPALYVVYTALPDGAVTLSRFPMSSPGQTTIPAGGEQILLSQEHAEFSNHNGGQIAFGPDGNLYWSIGDGGGSGDPFAAGQDLGTLLGKILRLDVSRSCGAQPYCVPADNPFVGTAGARPEIWAYGLRNAWRFSFDDDGSLWIADVGQGGYEEVNHNPGNEGGLNYGWSCMEGPEVFLPERCTDGAEYTEPSFWYRTTEGNCAVIGGQVYRGERYADIAGGTYITGDYCSGQSWAVRPGAGGYESASIGELPIQVTTFGEGADGELYVITDLPGQLHAVTFEGPAATGDCTVGYRVTSQWGTGFSAQVLLTNTGTEPVSGWQLGWRFTAGQRVSSGWNGSYTTQGDQVTVSPAAWNATIAPGQSVQLGFNGTHTGSNPAPQEFTLNGAVCATG</sequence>
<dbReference type="GO" id="GO:0030247">
    <property type="term" value="F:polysaccharide binding"/>
    <property type="evidence" value="ECO:0007669"/>
    <property type="project" value="UniProtKB-UniRule"/>
</dbReference>
<dbReference type="InterPro" id="IPR011042">
    <property type="entry name" value="6-blade_b-propeller_TolB-like"/>
</dbReference>
<dbReference type="InterPro" id="IPR018366">
    <property type="entry name" value="CBM2_CS"/>
</dbReference>
<keyword evidence="7" id="KW-1185">Reference proteome</keyword>
<feature type="domain" description="CBM2" evidence="5">
    <location>
        <begin position="411"/>
        <end position="521"/>
    </location>
</feature>
<evidence type="ECO:0000313" key="6">
    <source>
        <dbReference type="EMBL" id="PRX96117.1"/>
    </source>
</evidence>
<dbReference type="GO" id="GO:0004553">
    <property type="term" value="F:hydrolase activity, hydrolyzing O-glycosyl compounds"/>
    <property type="evidence" value="ECO:0007669"/>
    <property type="project" value="InterPro"/>
</dbReference>
<keyword evidence="1" id="KW-0378">Hydrolase</keyword>
<evidence type="ECO:0000313" key="7">
    <source>
        <dbReference type="Proteomes" id="UP000237846"/>
    </source>
</evidence>
<dbReference type="Gene3D" id="2.60.40.290">
    <property type="match status" value="1"/>
</dbReference>
<dbReference type="InterPro" id="IPR008965">
    <property type="entry name" value="CBM2/CBM3_carb-bd_dom_sf"/>
</dbReference>
<dbReference type="RefSeq" id="WP_106250781.1">
    <property type="nucleotide sequence ID" value="NZ_PVZC01000008.1"/>
</dbReference>
<dbReference type="EMBL" id="PVZC01000008">
    <property type="protein sequence ID" value="PRX96117.1"/>
    <property type="molecule type" value="Genomic_DNA"/>
</dbReference>
<comment type="caution">
    <text evidence="6">The sequence shown here is derived from an EMBL/GenBank/DDBJ whole genome shotgun (WGS) entry which is preliminary data.</text>
</comment>
<dbReference type="Pfam" id="PF07995">
    <property type="entry name" value="GSDH"/>
    <property type="match status" value="1"/>
</dbReference>
<dbReference type="PANTHER" id="PTHR19328">
    <property type="entry name" value="HEDGEHOG-INTERACTING PROTEIN"/>
    <property type="match status" value="1"/>
</dbReference>